<evidence type="ECO:0000313" key="4">
    <source>
        <dbReference type="Proteomes" id="UP001596055"/>
    </source>
</evidence>
<keyword evidence="1" id="KW-1133">Transmembrane helix</keyword>
<keyword evidence="4" id="KW-1185">Reference proteome</keyword>
<dbReference type="Gene3D" id="1.10.10.1320">
    <property type="entry name" value="Anti-sigma factor, zinc-finger domain"/>
    <property type="match status" value="1"/>
</dbReference>
<dbReference type="Proteomes" id="UP001596055">
    <property type="component" value="Unassembled WGS sequence"/>
</dbReference>
<proteinExistence type="predicted"/>
<dbReference type="InterPro" id="IPR041916">
    <property type="entry name" value="Anti_sigma_zinc_sf"/>
</dbReference>
<evidence type="ECO:0000259" key="2">
    <source>
        <dbReference type="Pfam" id="PF13490"/>
    </source>
</evidence>
<gene>
    <name evidence="3" type="ORF">ACFPQA_17505</name>
</gene>
<dbReference type="Pfam" id="PF13490">
    <property type="entry name" value="zf-HC2"/>
    <property type="match status" value="1"/>
</dbReference>
<dbReference type="EMBL" id="JBHSNL010000006">
    <property type="protein sequence ID" value="MFC5546866.1"/>
    <property type="molecule type" value="Genomic_DNA"/>
</dbReference>
<evidence type="ECO:0000313" key="3">
    <source>
        <dbReference type="EMBL" id="MFC5546866.1"/>
    </source>
</evidence>
<accession>A0ABW0RQP6</accession>
<feature type="domain" description="Putative zinc-finger" evidence="2">
    <location>
        <begin position="5"/>
        <end position="38"/>
    </location>
</feature>
<evidence type="ECO:0000256" key="1">
    <source>
        <dbReference type="SAM" id="Phobius"/>
    </source>
</evidence>
<organism evidence="3 4">
    <name type="scientific">Marinobacter koreensis</name>
    <dbReference type="NCBI Taxonomy" id="335974"/>
    <lineage>
        <taxon>Bacteria</taxon>
        <taxon>Pseudomonadati</taxon>
        <taxon>Pseudomonadota</taxon>
        <taxon>Gammaproteobacteria</taxon>
        <taxon>Pseudomonadales</taxon>
        <taxon>Marinobacteraceae</taxon>
        <taxon>Marinobacter</taxon>
    </lineage>
</organism>
<dbReference type="InterPro" id="IPR027383">
    <property type="entry name" value="Znf_put"/>
</dbReference>
<dbReference type="RefSeq" id="WP_248159416.1">
    <property type="nucleotide sequence ID" value="NZ_JAKZAJ010000004.1"/>
</dbReference>
<keyword evidence="1" id="KW-0472">Membrane</keyword>
<keyword evidence="1" id="KW-0812">Transmembrane</keyword>
<feature type="transmembrane region" description="Helical" evidence="1">
    <location>
        <begin position="87"/>
        <end position="106"/>
    </location>
</feature>
<sequence length="227" mass="24111">MNMSCRETRESLAAYLDNELSDRLARQISEHLSVCSSCSDALENERCLRAGLAEGYAVPAPSPDFETRVLRAATQGSPEHGRWSHRVLGGAVAAALALGISVGVFLNGDRQAAPQTPSSLADASSESAVFQPVEKTVRLAFSSGQALDDVTLTLELPPNVEIASWPGRHELSWKVSLDAGENVLALPLKVLFPGAGQLVAHLNTGGQQKSFRVDIPTVEKGKEVPAS</sequence>
<comment type="caution">
    <text evidence="3">The sequence shown here is derived from an EMBL/GenBank/DDBJ whole genome shotgun (WGS) entry which is preliminary data.</text>
</comment>
<protein>
    <submittedName>
        <fullName evidence="3">Anti-sigma factor family protein</fullName>
    </submittedName>
</protein>
<reference evidence="4" key="1">
    <citation type="journal article" date="2019" name="Int. J. Syst. Evol. Microbiol.">
        <title>The Global Catalogue of Microorganisms (GCM) 10K type strain sequencing project: providing services to taxonomists for standard genome sequencing and annotation.</title>
        <authorList>
            <consortium name="The Broad Institute Genomics Platform"/>
            <consortium name="The Broad Institute Genome Sequencing Center for Infectious Disease"/>
            <person name="Wu L."/>
            <person name="Ma J."/>
        </authorList>
    </citation>
    <scope>NUCLEOTIDE SEQUENCE [LARGE SCALE GENOMIC DNA]</scope>
    <source>
        <strain evidence="4">CGMCC 4.1799</strain>
    </source>
</reference>
<name>A0ABW0RQP6_9GAMM</name>